<reference evidence="4 5" key="1">
    <citation type="submission" date="2014-04" db="EMBL/GenBank/DDBJ databases">
        <title>Genome evolution of avian class.</title>
        <authorList>
            <person name="Zhang G."/>
            <person name="Li C."/>
        </authorList>
    </citation>
    <scope>NUCLEOTIDE SEQUENCE [LARGE SCALE GENOMIC DNA]</scope>
    <source>
        <strain evidence="4">BGI_N303</strain>
    </source>
</reference>
<dbReference type="InterPro" id="IPR051876">
    <property type="entry name" value="ODA-DC/CCD"/>
</dbReference>
<evidence type="ECO:0000259" key="3">
    <source>
        <dbReference type="Pfam" id="PF21773"/>
    </source>
</evidence>
<dbReference type="InterPro" id="IPR049258">
    <property type="entry name" value="ODAD1_CC"/>
</dbReference>
<dbReference type="Proteomes" id="UP000053760">
    <property type="component" value="Unassembled WGS sequence"/>
</dbReference>
<organism evidence="4 5">
    <name type="scientific">Cuculus canorus</name>
    <name type="common">Common cuckoo</name>
    <dbReference type="NCBI Taxonomy" id="55661"/>
    <lineage>
        <taxon>Eukaryota</taxon>
        <taxon>Metazoa</taxon>
        <taxon>Chordata</taxon>
        <taxon>Craniata</taxon>
        <taxon>Vertebrata</taxon>
        <taxon>Euteleostomi</taxon>
        <taxon>Archelosauria</taxon>
        <taxon>Archosauria</taxon>
        <taxon>Dinosauria</taxon>
        <taxon>Saurischia</taxon>
        <taxon>Theropoda</taxon>
        <taxon>Coelurosauria</taxon>
        <taxon>Aves</taxon>
        <taxon>Neognathae</taxon>
        <taxon>Neoaves</taxon>
        <taxon>Otidimorphae</taxon>
        <taxon>Cuculiformes</taxon>
        <taxon>Cuculidae</taxon>
        <taxon>Cuculus</taxon>
    </lineage>
</organism>
<feature type="non-terminal residue" evidence="4">
    <location>
        <position position="521"/>
    </location>
</feature>
<dbReference type="GO" id="GO:0003341">
    <property type="term" value="P:cilium movement"/>
    <property type="evidence" value="ECO:0007669"/>
    <property type="project" value="TreeGrafter"/>
</dbReference>
<keyword evidence="1 2" id="KW-0175">Coiled coil</keyword>
<accession>A0A091G037</accession>
<evidence type="ECO:0000313" key="4">
    <source>
        <dbReference type="EMBL" id="KFO75790.1"/>
    </source>
</evidence>
<feature type="coiled-coil region" evidence="2">
    <location>
        <begin position="326"/>
        <end position="385"/>
    </location>
</feature>
<name>A0A091G037_CUCCA</name>
<proteinExistence type="predicted"/>
<feature type="coiled-coil region" evidence="2">
    <location>
        <begin position="96"/>
        <end position="123"/>
    </location>
</feature>
<evidence type="ECO:0000313" key="5">
    <source>
        <dbReference type="Proteomes" id="UP000053760"/>
    </source>
</evidence>
<evidence type="ECO:0000256" key="2">
    <source>
        <dbReference type="SAM" id="Coils"/>
    </source>
</evidence>
<feature type="non-terminal residue" evidence="4">
    <location>
        <position position="1"/>
    </location>
</feature>
<dbReference type="PANTHER" id="PTHR21694">
    <property type="entry name" value="COILED-COIL DOMAIN-CONTAINING PROTEIN 63"/>
    <property type="match status" value="1"/>
</dbReference>
<feature type="domain" description="ODAD1 central coiled coil region" evidence="3">
    <location>
        <begin position="137"/>
        <end position="414"/>
    </location>
</feature>
<dbReference type="GO" id="GO:0005930">
    <property type="term" value="C:axoneme"/>
    <property type="evidence" value="ECO:0007669"/>
    <property type="project" value="TreeGrafter"/>
</dbReference>
<dbReference type="Pfam" id="PF21773">
    <property type="entry name" value="ODAD1_CC"/>
    <property type="match status" value="1"/>
</dbReference>
<gene>
    <name evidence="4" type="ORF">N303_14414</name>
</gene>
<dbReference type="EMBL" id="KL447648">
    <property type="protein sequence ID" value="KFO75790.1"/>
    <property type="molecule type" value="Genomic_DNA"/>
</dbReference>
<dbReference type="STRING" id="55661.A0A091G037"/>
<protein>
    <submittedName>
        <fullName evidence="4">Coiled-coil domain-containing protein 63</fullName>
    </submittedName>
</protein>
<feature type="coiled-coil region" evidence="2">
    <location>
        <begin position="35"/>
        <end position="62"/>
    </location>
</feature>
<dbReference type="GO" id="GO:0036158">
    <property type="term" value="P:outer dynein arm assembly"/>
    <property type="evidence" value="ECO:0007669"/>
    <property type="project" value="TreeGrafter"/>
</dbReference>
<sequence length="521" mass="60905">PSDMSVPEKEMLAKAEIRRLQNKFRIAADKMKSYGADVRRQMQAQEKEIESLTEKRKDLSITLSLVESPRNVMLDERNCVELQHLFQKKSRYDSVIRDRKALLADLDKQLLELERKVVKQNQIAAKVKQANSSKQLQKWIDTLELRLNNVIAHFDTILTRNNELREQIECLRIQKAVLDHLYLKLHKKLDQQNRRMSADVEQSAQAYERWTEPLARISAMNEMRNKEIRQYNIEKQERNRAFEQETRLRTFVVTKSTDRSELEEQARKKKVLKAAQRAKRNQEESVESQEVAYKLLQELAEDGDIDQLLNSFVEKEKKNFSSFRFATQLNVHIEMIQRRIQDLQKRITALTVEWENTKSSTLLVLQELEKTLIETIEETKQYEDGCKKSSRYLDQLKSGMNNLLEVIDYDDAMTRMPLKEDRHTMDENLMKFFGLTESKTKELLLLESVRSSPPTDGSKAAQYPTSPLLGSTELLRTMDGTQLCRTPMALGDITKTINTVEVPLDHGQLSQLILQNWKMEQ</sequence>
<keyword evidence="5" id="KW-1185">Reference proteome</keyword>
<evidence type="ECO:0000256" key="1">
    <source>
        <dbReference type="ARBA" id="ARBA00023054"/>
    </source>
</evidence>
<dbReference type="AlphaFoldDB" id="A0A091G037"/>
<dbReference type="PANTHER" id="PTHR21694:SF18">
    <property type="entry name" value="COILED-COIL DOMAIN-CONTAINING PROTEIN 63"/>
    <property type="match status" value="1"/>
</dbReference>